<dbReference type="PRINTS" id="PR00385">
    <property type="entry name" value="P450"/>
</dbReference>
<dbReference type="Gene3D" id="1.10.630.10">
    <property type="entry name" value="Cytochrome P450"/>
    <property type="match status" value="1"/>
</dbReference>
<keyword evidence="9 14" id="KW-0560">Oxidoreductase</keyword>
<evidence type="ECO:0000256" key="10">
    <source>
        <dbReference type="ARBA" id="ARBA00023004"/>
    </source>
</evidence>
<dbReference type="GO" id="GO:0020037">
    <property type="term" value="F:heme binding"/>
    <property type="evidence" value="ECO:0007669"/>
    <property type="project" value="InterPro"/>
</dbReference>
<dbReference type="InterPro" id="IPR002401">
    <property type="entry name" value="Cyt_P450_E_grp-I"/>
</dbReference>
<keyword evidence="6" id="KW-0812">Transmembrane</keyword>
<dbReference type="GO" id="GO:0016020">
    <property type="term" value="C:membrane"/>
    <property type="evidence" value="ECO:0007669"/>
    <property type="project" value="UniProtKB-SubCell"/>
</dbReference>
<dbReference type="OrthoDB" id="2789670at2759"/>
<comment type="cofactor">
    <cofactor evidence="1 13">
        <name>heme</name>
        <dbReference type="ChEBI" id="CHEBI:30413"/>
    </cofactor>
</comment>
<dbReference type="GO" id="GO:0016705">
    <property type="term" value="F:oxidoreductase activity, acting on paired donors, with incorporation or reduction of molecular oxygen"/>
    <property type="evidence" value="ECO:0007669"/>
    <property type="project" value="InterPro"/>
</dbReference>
<keyword evidence="11 14" id="KW-0503">Monooxygenase</keyword>
<evidence type="ECO:0000256" key="1">
    <source>
        <dbReference type="ARBA" id="ARBA00001971"/>
    </source>
</evidence>
<gene>
    <name evidence="15" type="ORF">CERSUDRAFT_52911</name>
</gene>
<proteinExistence type="inferred from homology"/>
<dbReference type="InterPro" id="IPR036396">
    <property type="entry name" value="Cyt_P450_sf"/>
</dbReference>
<evidence type="ECO:0000256" key="14">
    <source>
        <dbReference type="RuleBase" id="RU000461"/>
    </source>
</evidence>
<evidence type="ECO:0000256" key="12">
    <source>
        <dbReference type="ARBA" id="ARBA00023136"/>
    </source>
</evidence>
<feature type="binding site" description="axial binding residue" evidence="13">
    <location>
        <position position="433"/>
    </location>
    <ligand>
        <name>heme</name>
        <dbReference type="ChEBI" id="CHEBI:30413"/>
    </ligand>
    <ligandPart>
        <name>Fe</name>
        <dbReference type="ChEBI" id="CHEBI:18248"/>
    </ligandPart>
</feature>
<keyword evidence="7 13" id="KW-0479">Metal-binding</keyword>
<evidence type="ECO:0000256" key="8">
    <source>
        <dbReference type="ARBA" id="ARBA00022989"/>
    </source>
</evidence>
<accession>M2PIL2</accession>
<evidence type="ECO:0000256" key="3">
    <source>
        <dbReference type="ARBA" id="ARBA00005179"/>
    </source>
</evidence>
<dbReference type="InterPro" id="IPR001128">
    <property type="entry name" value="Cyt_P450"/>
</dbReference>
<evidence type="ECO:0000256" key="7">
    <source>
        <dbReference type="ARBA" id="ARBA00022723"/>
    </source>
</evidence>
<dbReference type="InterPro" id="IPR017972">
    <property type="entry name" value="Cyt_P450_CS"/>
</dbReference>
<keyword evidence="5 13" id="KW-0349">Heme</keyword>
<comment type="similarity">
    <text evidence="4 14">Belongs to the cytochrome P450 family.</text>
</comment>
<organism evidence="15 16">
    <name type="scientific">Ceriporiopsis subvermispora (strain B)</name>
    <name type="common">White-rot fungus</name>
    <name type="synonym">Gelatoporia subvermispora</name>
    <dbReference type="NCBI Taxonomy" id="914234"/>
    <lineage>
        <taxon>Eukaryota</taxon>
        <taxon>Fungi</taxon>
        <taxon>Dikarya</taxon>
        <taxon>Basidiomycota</taxon>
        <taxon>Agaricomycotina</taxon>
        <taxon>Agaricomycetes</taxon>
        <taxon>Polyporales</taxon>
        <taxon>Gelatoporiaceae</taxon>
        <taxon>Gelatoporia</taxon>
    </lineage>
</organism>
<dbReference type="HOGENOM" id="CLU_001570_2_3_1"/>
<evidence type="ECO:0000256" key="13">
    <source>
        <dbReference type="PIRSR" id="PIRSR602401-1"/>
    </source>
</evidence>
<sequence>MIDLEPAWLGLILLGVFTFYAAKRGLRSTTGIHPYPPGPPMRPLIGNIMEVGSRYAWLKLTGYKEQYGDLVYFQGLGKSVLVVNSLKAILDLLEKRANNYSDRPVLIFGNDLIGMNRTFLFADYGEEWRAQRKLAHAALGPSAVKDYISMQENVSIELSRELIKAPQDFYSLIRLAAGRTVITVTYGVRSASAEQEFIILAEEINRVCQKAAIPGAYLCDFVPWLKYAPSWVPFQRVATYGRRLLDDVLDKPFKYVQKEMDTGKAVPSLVQHLLSDPPEAVADFEEKVKRAAATIFACPQIYSVVLAFILAMAQYPEAQRSAQAEIDRVVGTDRPPRMEDMPDLPYVNAVIKEAMRWRPTLPLGVPHRSTEDDVYGGFFIPKSTVILANVWAVAFQPDEKYEPQAFLPERFLDPAHPTIDPAIWAFGFGRRICPGRYLAENSLFMFISTLLWAFDISPPASGEIKVASKEYILRYDTALAPICLMLIPTNT</sequence>
<dbReference type="PROSITE" id="PS00086">
    <property type="entry name" value="CYTOCHROME_P450"/>
    <property type="match status" value="1"/>
</dbReference>
<dbReference type="PRINTS" id="PR00463">
    <property type="entry name" value="EP450I"/>
</dbReference>
<dbReference type="InterPro" id="IPR050364">
    <property type="entry name" value="Cytochrome_P450_fung"/>
</dbReference>
<keyword evidence="12" id="KW-0472">Membrane</keyword>
<dbReference type="PANTHER" id="PTHR46300">
    <property type="entry name" value="P450, PUTATIVE (EUROFUNG)-RELATED-RELATED"/>
    <property type="match status" value="1"/>
</dbReference>
<evidence type="ECO:0000313" key="16">
    <source>
        <dbReference type="Proteomes" id="UP000016930"/>
    </source>
</evidence>
<comment type="subcellular location">
    <subcellularLocation>
        <location evidence="2">Membrane</location>
        <topology evidence="2">Single-pass membrane protein</topology>
    </subcellularLocation>
</comment>
<evidence type="ECO:0000256" key="6">
    <source>
        <dbReference type="ARBA" id="ARBA00022692"/>
    </source>
</evidence>
<evidence type="ECO:0000256" key="2">
    <source>
        <dbReference type="ARBA" id="ARBA00004167"/>
    </source>
</evidence>
<protein>
    <recommendedName>
        <fullName evidence="17">Cytochrome P450</fullName>
    </recommendedName>
</protein>
<keyword evidence="10 13" id="KW-0408">Iron</keyword>
<dbReference type="GO" id="GO:0005506">
    <property type="term" value="F:iron ion binding"/>
    <property type="evidence" value="ECO:0007669"/>
    <property type="project" value="InterPro"/>
</dbReference>
<evidence type="ECO:0000256" key="9">
    <source>
        <dbReference type="ARBA" id="ARBA00023002"/>
    </source>
</evidence>
<dbReference type="AlphaFoldDB" id="M2PIL2"/>
<reference evidence="15 16" key="1">
    <citation type="journal article" date="2012" name="Proc. Natl. Acad. Sci. U.S.A.">
        <title>Comparative genomics of Ceriporiopsis subvermispora and Phanerochaete chrysosporium provide insight into selective ligninolysis.</title>
        <authorList>
            <person name="Fernandez-Fueyo E."/>
            <person name="Ruiz-Duenas F.J."/>
            <person name="Ferreira P."/>
            <person name="Floudas D."/>
            <person name="Hibbett D.S."/>
            <person name="Canessa P."/>
            <person name="Larrondo L.F."/>
            <person name="James T.Y."/>
            <person name="Seelenfreund D."/>
            <person name="Lobos S."/>
            <person name="Polanco R."/>
            <person name="Tello M."/>
            <person name="Honda Y."/>
            <person name="Watanabe T."/>
            <person name="Watanabe T."/>
            <person name="Ryu J.S."/>
            <person name="Kubicek C.P."/>
            <person name="Schmoll M."/>
            <person name="Gaskell J."/>
            <person name="Hammel K.E."/>
            <person name="St John F.J."/>
            <person name="Vanden Wymelenberg A."/>
            <person name="Sabat G."/>
            <person name="Splinter BonDurant S."/>
            <person name="Syed K."/>
            <person name="Yadav J.S."/>
            <person name="Doddapaneni H."/>
            <person name="Subramanian V."/>
            <person name="Lavin J.L."/>
            <person name="Oguiza J.A."/>
            <person name="Perez G."/>
            <person name="Pisabarro A.G."/>
            <person name="Ramirez L."/>
            <person name="Santoyo F."/>
            <person name="Master E."/>
            <person name="Coutinho P.M."/>
            <person name="Henrissat B."/>
            <person name="Lombard V."/>
            <person name="Magnuson J.K."/>
            <person name="Kuees U."/>
            <person name="Hori C."/>
            <person name="Igarashi K."/>
            <person name="Samejima M."/>
            <person name="Held B.W."/>
            <person name="Barry K.W."/>
            <person name="LaButti K.M."/>
            <person name="Lapidus A."/>
            <person name="Lindquist E.A."/>
            <person name="Lucas S.M."/>
            <person name="Riley R."/>
            <person name="Salamov A.A."/>
            <person name="Hoffmeister D."/>
            <person name="Schwenk D."/>
            <person name="Hadar Y."/>
            <person name="Yarden O."/>
            <person name="de Vries R.P."/>
            <person name="Wiebenga A."/>
            <person name="Stenlid J."/>
            <person name="Eastwood D."/>
            <person name="Grigoriev I.V."/>
            <person name="Berka R.M."/>
            <person name="Blanchette R.A."/>
            <person name="Kersten P."/>
            <person name="Martinez A.T."/>
            <person name="Vicuna R."/>
            <person name="Cullen D."/>
        </authorList>
    </citation>
    <scope>NUCLEOTIDE SEQUENCE [LARGE SCALE GENOMIC DNA]</scope>
    <source>
        <strain evidence="15 16">B</strain>
    </source>
</reference>
<dbReference type="SUPFAM" id="SSF48264">
    <property type="entry name" value="Cytochrome P450"/>
    <property type="match status" value="1"/>
</dbReference>
<comment type="pathway">
    <text evidence="3">Secondary metabolite biosynthesis.</text>
</comment>
<evidence type="ECO:0000256" key="11">
    <source>
        <dbReference type="ARBA" id="ARBA00023033"/>
    </source>
</evidence>
<dbReference type="PANTHER" id="PTHR46300:SF7">
    <property type="entry name" value="P450, PUTATIVE (EUROFUNG)-RELATED"/>
    <property type="match status" value="1"/>
</dbReference>
<keyword evidence="8" id="KW-1133">Transmembrane helix</keyword>
<evidence type="ECO:0000313" key="15">
    <source>
        <dbReference type="EMBL" id="EMD35994.1"/>
    </source>
</evidence>
<evidence type="ECO:0000256" key="4">
    <source>
        <dbReference type="ARBA" id="ARBA00010617"/>
    </source>
</evidence>
<dbReference type="Proteomes" id="UP000016930">
    <property type="component" value="Unassembled WGS sequence"/>
</dbReference>
<evidence type="ECO:0000256" key="5">
    <source>
        <dbReference type="ARBA" id="ARBA00022617"/>
    </source>
</evidence>
<evidence type="ECO:0008006" key="17">
    <source>
        <dbReference type="Google" id="ProtNLM"/>
    </source>
</evidence>
<dbReference type="GO" id="GO:0004497">
    <property type="term" value="F:monooxygenase activity"/>
    <property type="evidence" value="ECO:0007669"/>
    <property type="project" value="UniProtKB-KW"/>
</dbReference>
<keyword evidence="16" id="KW-1185">Reference proteome</keyword>
<dbReference type="STRING" id="914234.M2PIL2"/>
<dbReference type="CDD" id="cd11065">
    <property type="entry name" value="CYP64-like"/>
    <property type="match status" value="1"/>
</dbReference>
<dbReference type="EMBL" id="KB445799">
    <property type="protein sequence ID" value="EMD35994.1"/>
    <property type="molecule type" value="Genomic_DNA"/>
</dbReference>
<dbReference type="Pfam" id="PF00067">
    <property type="entry name" value="p450"/>
    <property type="match status" value="1"/>
</dbReference>
<name>M2PIL2_CERS8</name>